<feature type="region of interest" description="Disordered" evidence="1">
    <location>
        <begin position="78"/>
        <end position="102"/>
    </location>
</feature>
<dbReference type="EMBL" id="CAUYUJ010015677">
    <property type="protein sequence ID" value="CAK0856880.1"/>
    <property type="molecule type" value="Genomic_DNA"/>
</dbReference>
<name>A0ABN9UD01_9DINO</name>
<keyword evidence="3" id="KW-1185">Reference proteome</keyword>
<reference evidence="2" key="1">
    <citation type="submission" date="2023-10" db="EMBL/GenBank/DDBJ databases">
        <authorList>
            <person name="Chen Y."/>
            <person name="Shah S."/>
            <person name="Dougan E. K."/>
            <person name="Thang M."/>
            <person name="Chan C."/>
        </authorList>
    </citation>
    <scope>NUCLEOTIDE SEQUENCE [LARGE SCALE GENOMIC DNA]</scope>
</reference>
<organism evidence="2 3">
    <name type="scientific">Prorocentrum cordatum</name>
    <dbReference type="NCBI Taxonomy" id="2364126"/>
    <lineage>
        <taxon>Eukaryota</taxon>
        <taxon>Sar</taxon>
        <taxon>Alveolata</taxon>
        <taxon>Dinophyceae</taxon>
        <taxon>Prorocentrales</taxon>
        <taxon>Prorocentraceae</taxon>
        <taxon>Prorocentrum</taxon>
    </lineage>
</organism>
<evidence type="ECO:0000313" key="2">
    <source>
        <dbReference type="EMBL" id="CAK0856880.1"/>
    </source>
</evidence>
<dbReference type="Proteomes" id="UP001189429">
    <property type="component" value="Unassembled WGS sequence"/>
</dbReference>
<comment type="caution">
    <text evidence="2">The sequence shown here is derived from an EMBL/GenBank/DDBJ whole genome shotgun (WGS) entry which is preliminary data.</text>
</comment>
<gene>
    <name evidence="2" type="ORF">PCOR1329_LOCUS47140</name>
</gene>
<protein>
    <submittedName>
        <fullName evidence="2">Uncharacterized protein</fullName>
    </submittedName>
</protein>
<accession>A0ABN9UD01</accession>
<sequence length="102" mass="10553">MAQCEKAMRDNHGTAAPAGVVTLQECPAGACAAGAAACPREGAQHAAAAREARHELRRDVFAANPQLAGQTHTRPLALDSAASQPLPVEPSLATHGRLPYHL</sequence>
<proteinExistence type="predicted"/>
<evidence type="ECO:0000256" key="1">
    <source>
        <dbReference type="SAM" id="MobiDB-lite"/>
    </source>
</evidence>
<evidence type="ECO:0000313" key="3">
    <source>
        <dbReference type="Proteomes" id="UP001189429"/>
    </source>
</evidence>
<feature type="non-terminal residue" evidence="2">
    <location>
        <position position="102"/>
    </location>
</feature>